<evidence type="ECO:0000256" key="5">
    <source>
        <dbReference type="ARBA" id="ARBA00022692"/>
    </source>
</evidence>
<evidence type="ECO:0000256" key="1">
    <source>
        <dbReference type="ARBA" id="ARBA00004651"/>
    </source>
</evidence>
<keyword evidence="3" id="KW-1003">Cell membrane</keyword>
<feature type="transmembrane region" description="Helical" evidence="10">
    <location>
        <begin position="107"/>
        <end position="130"/>
    </location>
</feature>
<dbReference type="Proteomes" id="UP000557217">
    <property type="component" value="Unassembled WGS sequence"/>
</dbReference>
<evidence type="ECO:0000313" key="11">
    <source>
        <dbReference type="EMBL" id="MBB5148721.1"/>
    </source>
</evidence>
<evidence type="ECO:0000256" key="2">
    <source>
        <dbReference type="ARBA" id="ARBA00022448"/>
    </source>
</evidence>
<dbReference type="EMBL" id="JACHGZ010000009">
    <property type="protein sequence ID" value="MBB5148721.1"/>
    <property type="molecule type" value="Genomic_DNA"/>
</dbReference>
<evidence type="ECO:0000256" key="3">
    <source>
        <dbReference type="ARBA" id="ARBA00022475"/>
    </source>
</evidence>
<evidence type="ECO:0000256" key="7">
    <source>
        <dbReference type="ARBA" id="ARBA00022989"/>
    </source>
</evidence>
<dbReference type="InterPro" id="IPR052157">
    <property type="entry name" value="BCAA_transport_permease"/>
</dbReference>
<dbReference type="PANTHER" id="PTHR11795">
    <property type="entry name" value="BRANCHED-CHAIN AMINO ACID TRANSPORT SYSTEM PERMEASE PROTEIN LIVH"/>
    <property type="match status" value="1"/>
</dbReference>
<gene>
    <name evidence="11" type="ORF">HNR36_001107</name>
</gene>
<reference evidence="11 12" key="1">
    <citation type="submission" date="2020-08" db="EMBL/GenBank/DDBJ databases">
        <title>Genomic Encyclopedia of Type Strains, Phase IV (KMG-IV): sequencing the most valuable type-strain genomes for metagenomic binning, comparative biology and taxonomic classification.</title>
        <authorList>
            <person name="Goeker M."/>
        </authorList>
    </citation>
    <scope>NUCLEOTIDE SEQUENCE [LARGE SCALE GENOMIC DNA]</scope>
    <source>
        <strain evidence="11 12">DSM 10633</strain>
    </source>
</reference>
<keyword evidence="4" id="KW-0997">Cell inner membrane</keyword>
<dbReference type="CDD" id="cd06582">
    <property type="entry name" value="TM_PBP1_LivH_like"/>
    <property type="match status" value="1"/>
</dbReference>
<keyword evidence="7 10" id="KW-1133">Transmembrane helix</keyword>
<dbReference type="GO" id="GO:0005886">
    <property type="term" value="C:plasma membrane"/>
    <property type="evidence" value="ECO:0007669"/>
    <property type="project" value="UniProtKB-SubCell"/>
</dbReference>
<evidence type="ECO:0000256" key="4">
    <source>
        <dbReference type="ARBA" id="ARBA00022519"/>
    </source>
</evidence>
<dbReference type="GO" id="GO:1903806">
    <property type="term" value="P:L-isoleucine import across plasma membrane"/>
    <property type="evidence" value="ECO:0007669"/>
    <property type="project" value="TreeGrafter"/>
</dbReference>
<feature type="transmembrane region" description="Helical" evidence="10">
    <location>
        <begin position="20"/>
        <end position="40"/>
    </location>
</feature>
<dbReference type="InterPro" id="IPR001851">
    <property type="entry name" value="ABC_transp_permease"/>
</dbReference>
<keyword evidence="5 10" id="KW-0812">Transmembrane</keyword>
<feature type="transmembrane region" description="Helical" evidence="10">
    <location>
        <begin position="167"/>
        <end position="187"/>
    </location>
</feature>
<organism evidence="11 12">
    <name type="scientific">Ureibacillus thermosphaericus</name>
    <dbReference type="NCBI Taxonomy" id="51173"/>
    <lineage>
        <taxon>Bacteria</taxon>
        <taxon>Bacillati</taxon>
        <taxon>Bacillota</taxon>
        <taxon>Bacilli</taxon>
        <taxon>Bacillales</taxon>
        <taxon>Caryophanaceae</taxon>
        <taxon>Ureibacillus</taxon>
    </lineage>
</organism>
<dbReference type="PANTHER" id="PTHR11795:SF371">
    <property type="entry name" value="HIGH-AFFINITY BRANCHED-CHAIN AMINO ACID TRANSPORT SYSTEM PERMEASE PROTEIN LIVH"/>
    <property type="match status" value="1"/>
</dbReference>
<dbReference type="GO" id="GO:0015188">
    <property type="term" value="F:L-isoleucine transmembrane transporter activity"/>
    <property type="evidence" value="ECO:0007669"/>
    <property type="project" value="TreeGrafter"/>
</dbReference>
<evidence type="ECO:0000256" key="6">
    <source>
        <dbReference type="ARBA" id="ARBA00022970"/>
    </source>
</evidence>
<protein>
    <submittedName>
        <fullName evidence="11">Branched-chain amino acid transport system permease protein</fullName>
    </submittedName>
</protein>
<comment type="similarity">
    <text evidence="9">Belongs to the binding-protein-dependent transport system permease family. LivHM subfamily.</text>
</comment>
<feature type="transmembrane region" description="Helical" evidence="10">
    <location>
        <begin position="245"/>
        <end position="266"/>
    </location>
</feature>
<keyword evidence="2" id="KW-0813">Transport</keyword>
<evidence type="ECO:0000313" key="12">
    <source>
        <dbReference type="Proteomes" id="UP000557217"/>
    </source>
</evidence>
<dbReference type="GO" id="GO:0005304">
    <property type="term" value="F:L-valine transmembrane transporter activity"/>
    <property type="evidence" value="ECO:0007669"/>
    <property type="project" value="TreeGrafter"/>
</dbReference>
<evidence type="ECO:0000256" key="10">
    <source>
        <dbReference type="SAM" id="Phobius"/>
    </source>
</evidence>
<comment type="caution">
    <text evidence="11">The sequence shown here is derived from an EMBL/GenBank/DDBJ whole genome shotgun (WGS) entry which is preliminary data.</text>
</comment>
<dbReference type="GO" id="GO:0015808">
    <property type="term" value="P:L-alanine transport"/>
    <property type="evidence" value="ECO:0007669"/>
    <property type="project" value="TreeGrafter"/>
</dbReference>
<dbReference type="Pfam" id="PF02653">
    <property type="entry name" value="BPD_transp_2"/>
    <property type="match status" value="1"/>
</dbReference>
<dbReference type="GO" id="GO:0042941">
    <property type="term" value="P:D-alanine transmembrane transport"/>
    <property type="evidence" value="ECO:0007669"/>
    <property type="project" value="TreeGrafter"/>
</dbReference>
<feature type="transmembrane region" description="Helical" evidence="10">
    <location>
        <begin position="216"/>
        <end position="239"/>
    </location>
</feature>
<dbReference type="AlphaFoldDB" id="A0A840PVF7"/>
<feature type="transmembrane region" description="Helical" evidence="10">
    <location>
        <begin position="74"/>
        <end position="95"/>
    </location>
</feature>
<keyword evidence="6" id="KW-0029">Amino-acid transport</keyword>
<proteinExistence type="inferred from homology"/>
<feature type="transmembrane region" description="Helical" evidence="10">
    <location>
        <begin position="47"/>
        <end position="68"/>
    </location>
</feature>
<dbReference type="GO" id="GO:0015192">
    <property type="term" value="F:L-phenylalanine transmembrane transporter activity"/>
    <property type="evidence" value="ECO:0007669"/>
    <property type="project" value="TreeGrafter"/>
</dbReference>
<accession>A0A840PVF7</accession>
<dbReference type="RefSeq" id="WP_016837801.1">
    <property type="nucleotide sequence ID" value="NZ_AP018335.1"/>
</dbReference>
<keyword evidence="8 10" id="KW-0472">Membrane</keyword>
<sequence>MFQEMLQTLPQVIIDGLTLGSVYAVVALGYTMVYGILQLINFAHGEIFMTGAYIGTAVLLIILGMGFGSSIPSLLLLIIALVITALCTGLLGMGIERVAYRPVRRAPRLVALITAVGVSFILQDVVRIVAEILTGNYIVTGPSLFSKQITIPVSSFLSVFNDASLKVSFFIVLICAIGMMISLDFFVNKTKWGTAIRAVSMDRETAALMSINVNKVIAITFFIGSSLGGATGVLFAIQYGTIDPYIGFILGIKAFIAAVMGGIGNIRGAMFGGFLLGLIEMFASANLSLLTGGIFGAEYKDVFAFAILILVLLFKPEGLLGKAATEKV</sequence>
<evidence type="ECO:0000256" key="9">
    <source>
        <dbReference type="ARBA" id="ARBA00037998"/>
    </source>
</evidence>
<comment type="subcellular location">
    <subcellularLocation>
        <location evidence="1">Cell membrane</location>
        <topology evidence="1">Multi-pass membrane protein</topology>
    </subcellularLocation>
</comment>
<evidence type="ECO:0000256" key="8">
    <source>
        <dbReference type="ARBA" id="ARBA00023136"/>
    </source>
</evidence>
<name>A0A840PVF7_URETH</name>
<keyword evidence="12" id="KW-1185">Reference proteome</keyword>
<feature type="transmembrane region" description="Helical" evidence="10">
    <location>
        <begin position="302"/>
        <end position="320"/>
    </location>
</feature>
<feature type="transmembrane region" description="Helical" evidence="10">
    <location>
        <begin position="273"/>
        <end position="296"/>
    </location>
</feature>
<dbReference type="GO" id="GO:0015190">
    <property type="term" value="F:L-leucine transmembrane transporter activity"/>
    <property type="evidence" value="ECO:0007669"/>
    <property type="project" value="TreeGrafter"/>
</dbReference>